<evidence type="ECO:0000256" key="1">
    <source>
        <dbReference type="SAM" id="MobiDB-lite"/>
    </source>
</evidence>
<organism evidence="2 3">
    <name type="scientific">Brevundimonas phage vB_BpoS-Kikimora</name>
    <dbReference type="NCBI Taxonomy" id="2948601"/>
    <lineage>
        <taxon>Viruses</taxon>
        <taxon>Duplodnaviria</taxon>
        <taxon>Heunggongvirae</taxon>
        <taxon>Uroviricota</taxon>
        <taxon>Caudoviricetes</taxon>
        <taxon>Jeanschmidtviridae</taxon>
        <taxon>Kikimoravirus</taxon>
        <taxon>Kikimoravirus kikimora</taxon>
    </lineage>
</organism>
<reference evidence="2 3" key="1">
    <citation type="submission" date="2022-05" db="EMBL/GenBank/DDBJ databases">
        <authorList>
            <person name="Friedrich I."/>
            <person name="Poehlein A."/>
            <person name="Schneider D."/>
            <person name="Hertel R."/>
            <person name="Daniel R."/>
        </authorList>
    </citation>
    <scope>NUCLEOTIDE SEQUENCE [LARGE SCALE GENOMIC DNA]</scope>
</reference>
<evidence type="ECO:0000313" key="3">
    <source>
        <dbReference type="Proteomes" id="UP001056576"/>
    </source>
</evidence>
<name>A0A9E7SL52_9CAUD</name>
<accession>A0A9E7SL52</accession>
<feature type="region of interest" description="Disordered" evidence="1">
    <location>
        <begin position="21"/>
        <end position="49"/>
    </location>
</feature>
<keyword evidence="3" id="KW-1185">Reference proteome</keyword>
<dbReference type="EMBL" id="ON529857">
    <property type="protein sequence ID" value="USN15625.1"/>
    <property type="molecule type" value="Genomic_DNA"/>
</dbReference>
<sequence>MSRPIPHHVWRHAVTGRTASVRGAAPWSSEADKPNWTREPAGWTVEHPDGTTGLCRMPFTTEAEAQAWCDQNPAFPGLRQN</sequence>
<proteinExistence type="predicted"/>
<protein>
    <submittedName>
        <fullName evidence="2">Uncharacterized protein</fullName>
    </submittedName>
</protein>
<gene>
    <name evidence="2" type="ORF">KIKIMORA_05070</name>
</gene>
<dbReference type="Proteomes" id="UP001056576">
    <property type="component" value="Segment"/>
</dbReference>
<evidence type="ECO:0000313" key="2">
    <source>
        <dbReference type="EMBL" id="USN15625.1"/>
    </source>
</evidence>